<name>A0ABT3EL81_9FLAO</name>
<dbReference type="Proteomes" id="UP001165677">
    <property type="component" value="Unassembled WGS sequence"/>
</dbReference>
<keyword evidence="3" id="KW-1185">Reference proteome</keyword>
<evidence type="ECO:0000313" key="2">
    <source>
        <dbReference type="EMBL" id="MCW1149184.1"/>
    </source>
</evidence>
<dbReference type="RefSeq" id="WP_264369867.1">
    <property type="nucleotide sequence ID" value="NZ_JAPCIO010000014.1"/>
</dbReference>
<gene>
    <name evidence="2" type="ORF">OJ995_13220</name>
</gene>
<keyword evidence="1" id="KW-0472">Membrane</keyword>
<feature type="transmembrane region" description="Helical" evidence="1">
    <location>
        <begin position="127"/>
        <end position="151"/>
    </location>
</feature>
<organism evidence="2 3">
    <name type="scientific">Flavobacterium lacisediminis</name>
    <dbReference type="NCBI Taxonomy" id="2989705"/>
    <lineage>
        <taxon>Bacteria</taxon>
        <taxon>Pseudomonadati</taxon>
        <taxon>Bacteroidota</taxon>
        <taxon>Flavobacteriia</taxon>
        <taxon>Flavobacteriales</taxon>
        <taxon>Flavobacteriaceae</taxon>
        <taxon>Flavobacterium</taxon>
    </lineage>
</organism>
<feature type="transmembrane region" description="Helical" evidence="1">
    <location>
        <begin position="102"/>
        <end position="120"/>
    </location>
</feature>
<dbReference type="EMBL" id="JAPCIO010000014">
    <property type="protein sequence ID" value="MCW1149184.1"/>
    <property type="molecule type" value="Genomic_DNA"/>
</dbReference>
<protein>
    <submittedName>
        <fullName evidence="2">Uncharacterized protein</fullName>
    </submittedName>
</protein>
<comment type="caution">
    <text evidence="2">The sequence shown here is derived from an EMBL/GenBank/DDBJ whole genome shotgun (WGS) entry which is preliminary data.</text>
</comment>
<keyword evidence="1" id="KW-1133">Transmembrane helix</keyword>
<sequence>MSEHSDKKLLEVLEFRNKYQELAIEAAVQEALNRGLIESIEDVNEKFPIEVNLNELDKKIDDEGFYDFKKKIPNIILVLILNFIWIFIVVQINYNLNHTEFSIFNFWYPVFFSFLVYYTYNKYNKLLANIVVWLTALTFVLTIISILYTIYSIL</sequence>
<keyword evidence="1" id="KW-0812">Transmembrane</keyword>
<feature type="transmembrane region" description="Helical" evidence="1">
    <location>
        <begin position="75"/>
        <end position="96"/>
    </location>
</feature>
<reference evidence="2" key="1">
    <citation type="submission" date="2022-10" db="EMBL/GenBank/DDBJ databases">
        <title>Flavobacterium sp. nov., a bacterium isolated from lake sediment.</title>
        <authorList>
            <person name="Qu J.-H."/>
        </authorList>
    </citation>
    <scope>NUCLEOTIDE SEQUENCE</scope>
    <source>
        <strain evidence="2">TH16-21</strain>
    </source>
</reference>
<accession>A0ABT3EL81</accession>
<evidence type="ECO:0000256" key="1">
    <source>
        <dbReference type="SAM" id="Phobius"/>
    </source>
</evidence>
<evidence type="ECO:0000313" key="3">
    <source>
        <dbReference type="Proteomes" id="UP001165677"/>
    </source>
</evidence>
<proteinExistence type="predicted"/>